<dbReference type="Proteomes" id="UP000623129">
    <property type="component" value="Unassembled WGS sequence"/>
</dbReference>
<protein>
    <submittedName>
        <fullName evidence="1">Uncharacterized protein</fullName>
    </submittedName>
</protein>
<reference evidence="1" key="1">
    <citation type="submission" date="2020-01" db="EMBL/GenBank/DDBJ databases">
        <title>Genome sequence of Kobresia littledalei, the first chromosome-level genome in the family Cyperaceae.</title>
        <authorList>
            <person name="Qu G."/>
        </authorList>
    </citation>
    <scope>NUCLEOTIDE SEQUENCE</scope>
    <source>
        <strain evidence="1">C.B.Clarke</strain>
        <tissue evidence="1">Leaf</tissue>
    </source>
</reference>
<dbReference type="AlphaFoldDB" id="A0A833R9A7"/>
<organism evidence="1 2">
    <name type="scientific">Carex littledalei</name>
    <dbReference type="NCBI Taxonomy" id="544730"/>
    <lineage>
        <taxon>Eukaryota</taxon>
        <taxon>Viridiplantae</taxon>
        <taxon>Streptophyta</taxon>
        <taxon>Embryophyta</taxon>
        <taxon>Tracheophyta</taxon>
        <taxon>Spermatophyta</taxon>
        <taxon>Magnoliopsida</taxon>
        <taxon>Liliopsida</taxon>
        <taxon>Poales</taxon>
        <taxon>Cyperaceae</taxon>
        <taxon>Cyperoideae</taxon>
        <taxon>Cariceae</taxon>
        <taxon>Carex</taxon>
        <taxon>Carex subgen. Euthyceras</taxon>
    </lineage>
</organism>
<gene>
    <name evidence="1" type="ORF">FCM35_KLT02884</name>
</gene>
<proteinExistence type="predicted"/>
<name>A0A833R9A7_9POAL</name>
<comment type="caution">
    <text evidence="1">The sequence shown here is derived from an EMBL/GenBank/DDBJ whole genome shotgun (WGS) entry which is preliminary data.</text>
</comment>
<sequence>MGTQLLWRKKLVLHKRRVEVFIGEREIPNIMRQMETSSEGGAPRSVSSRRCGEFFPINFVVGDSRLKLREMARWWLYSLEYMEIIPKCPF</sequence>
<accession>A0A833R9A7</accession>
<keyword evidence="2" id="KW-1185">Reference proteome</keyword>
<evidence type="ECO:0000313" key="2">
    <source>
        <dbReference type="Proteomes" id="UP000623129"/>
    </source>
</evidence>
<evidence type="ECO:0000313" key="1">
    <source>
        <dbReference type="EMBL" id="KAF3331478.1"/>
    </source>
</evidence>
<dbReference type="EMBL" id="SWLB01000012">
    <property type="protein sequence ID" value="KAF3331478.1"/>
    <property type="molecule type" value="Genomic_DNA"/>
</dbReference>